<feature type="transmembrane region" description="Helical" evidence="6">
    <location>
        <begin position="175"/>
        <end position="201"/>
    </location>
</feature>
<evidence type="ECO:0000256" key="4">
    <source>
        <dbReference type="ARBA" id="ARBA00023136"/>
    </source>
</evidence>
<evidence type="ECO:0000256" key="3">
    <source>
        <dbReference type="ARBA" id="ARBA00022989"/>
    </source>
</evidence>
<dbReference type="InterPro" id="IPR011701">
    <property type="entry name" value="MFS"/>
</dbReference>
<dbReference type="EMBL" id="IACT01002228">
    <property type="protein sequence ID" value="LAC21518.1"/>
    <property type="molecule type" value="mRNA"/>
</dbReference>
<dbReference type="Gene3D" id="1.20.1250.20">
    <property type="entry name" value="MFS general substrate transporter like domains"/>
    <property type="match status" value="1"/>
</dbReference>
<feature type="transmembrane region" description="Helical" evidence="6">
    <location>
        <begin position="147"/>
        <end position="169"/>
    </location>
</feature>
<keyword evidence="3 6" id="KW-1133">Transmembrane helix</keyword>
<feature type="region of interest" description="Disordered" evidence="5">
    <location>
        <begin position="512"/>
        <end position="534"/>
    </location>
</feature>
<name>A0A2P2I180_9CRUS</name>
<accession>A0A2P2I180</accession>
<feature type="transmembrane region" description="Helical" evidence="6">
    <location>
        <begin position="413"/>
        <end position="434"/>
    </location>
</feature>
<feature type="transmembrane region" description="Helical" evidence="6">
    <location>
        <begin position="446"/>
        <end position="471"/>
    </location>
</feature>
<dbReference type="InterPro" id="IPR036259">
    <property type="entry name" value="MFS_trans_sf"/>
</dbReference>
<sequence>MRCCNSRDETDGDAQAQSAVDSSGNFLSKLSGCCGRITGVSRRLCGCCSHSKWRVTVEPVVFLYMLPTFMLLPVLQDQIYTKICLSLYHESVCSNLDDPENSEAMTAVASHSGHWIQASTIMLCLPSMISGQLLGTYSDARGRKMPLLGPPLGGVLASLVYVLLSGTVVDMDISWILLASFFSGLGGGFAGCLNTAASYLTQVSPQGVRTSRVGVMECMILVAACVGPLLVSWLLRQHYHADKLFTVMLALHAANVLYILAAVPNVHASRSVSRLCPSERAAAAAGGSSTTDGLLRSSWLRIKEMFGVVCKTRHENRKGYLLLTILAAAIFMFCTAGMLDIMYLFVKDRPLQWTLVEYTRFSAITSALALGSLLLVLVPLSYYVNDAVLLFIGSLSRLSCFLMFGLVQTEALLYTAVVVGCASSWSMVAIRSAMSKLVEPDELGRVFGLLGIVENACSLLASSLFTTLYLVTRDLKHGAVFIAAALLMLVPLAIAAILYRPMRKLARYSAMESDEDDTPAPVGCPTDNDGSIHNNQRAELSLGDAGAIASSVGVDPPSRTVRSISLSSSSSTSSAITPITPSSIASGDLGGTHFPAIVDTNFSTVPQSFTAEHESDVAIQQATDLADPIRDYTSDRRT</sequence>
<dbReference type="SUPFAM" id="SSF103473">
    <property type="entry name" value="MFS general substrate transporter"/>
    <property type="match status" value="1"/>
</dbReference>
<feature type="transmembrane region" description="Helical" evidence="6">
    <location>
        <begin position="213"/>
        <end position="235"/>
    </location>
</feature>
<dbReference type="AlphaFoldDB" id="A0A2P2I180"/>
<reference evidence="7" key="2">
    <citation type="journal article" date="2018" name="Biosci. Biotechnol. Biochem.">
        <title>Polysaccharide hydrolase of the hadal zone amphipods Hirondellea gigas.</title>
        <authorList>
            <person name="Kobayashi H."/>
            <person name="Nagahama T."/>
            <person name="Arai W."/>
            <person name="Sasagawa Y."/>
            <person name="Umeda M."/>
            <person name="Hayashi T."/>
            <person name="Nikaido I."/>
            <person name="Watanabe H."/>
            <person name="Oguri K."/>
            <person name="Kitazato H."/>
            <person name="Fujioka K."/>
            <person name="Kido Y."/>
            <person name="Takami H."/>
        </authorList>
    </citation>
    <scope>NUCLEOTIDE SEQUENCE</scope>
    <source>
        <tissue evidence="7">Whole body</tissue>
    </source>
</reference>
<dbReference type="Pfam" id="PF07690">
    <property type="entry name" value="MFS_1"/>
    <property type="match status" value="1"/>
</dbReference>
<evidence type="ECO:0000256" key="1">
    <source>
        <dbReference type="ARBA" id="ARBA00004141"/>
    </source>
</evidence>
<reference evidence="8" key="1">
    <citation type="submission" date="2017-11" db="EMBL/GenBank/DDBJ databases">
        <title>The sensing device of the deep-sea amphipod.</title>
        <authorList>
            <person name="Kobayashi H."/>
            <person name="Nagahama T."/>
            <person name="Arai W."/>
            <person name="Sasagawa Y."/>
            <person name="Umeda M."/>
            <person name="Hayashi T."/>
            <person name="Nikaido I."/>
            <person name="Watanabe H."/>
            <person name="Oguri K."/>
            <person name="Kitazato H."/>
            <person name="Fujioka K."/>
            <person name="Kido Y."/>
            <person name="Takami H."/>
        </authorList>
    </citation>
    <scope>NUCLEOTIDE SEQUENCE</scope>
    <source>
        <tissue evidence="8">Whole body</tissue>
    </source>
</reference>
<comment type="subcellular location">
    <subcellularLocation>
        <location evidence="1">Membrane</location>
        <topology evidence="1">Multi-pass membrane protein</topology>
    </subcellularLocation>
</comment>
<evidence type="ECO:0000256" key="5">
    <source>
        <dbReference type="SAM" id="MobiDB-lite"/>
    </source>
</evidence>
<evidence type="ECO:0000256" key="2">
    <source>
        <dbReference type="ARBA" id="ARBA00022692"/>
    </source>
</evidence>
<proteinExistence type="evidence at transcript level"/>
<feature type="transmembrane region" description="Helical" evidence="6">
    <location>
        <begin position="477"/>
        <end position="499"/>
    </location>
</feature>
<feature type="region of interest" description="Disordered" evidence="5">
    <location>
        <begin position="551"/>
        <end position="579"/>
    </location>
</feature>
<evidence type="ECO:0000256" key="6">
    <source>
        <dbReference type="SAM" id="Phobius"/>
    </source>
</evidence>
<feature type="transmembrane region" description="Helical" evidence="6">
    <location>
        <begin position="358"/>
        <end position="380"/>
    </location>
</feature>
<dbReference type="GO" id="GO:0022857">
    <property type="term" value="F:transmembrane transporter activity"/>
    <property type="evidence" value="ECO:0007669"/>
    <property type="project" value="InterPro"/>
</dbReference>
<dbReference type="GO" id="GO:0016020">
    <property type="term" value="C:membrane"/>
    <property type="evidence" value="ECO:0007669"/>
    <property type="project" value="UniProtKB-SubCell"/>
</dbReference>
<organism evidence="7">
    <name type="scientific">Hirondellea gigas</name>
    <dbReference type="NCBI Taxonomy" id="1518452"/>
    <lineage>
        <taxon>Eukaryota</taxon>
        <taxon>Metazoa</taxon>
        <taxon>Ecdysozoa</taxon>
        <taxon>Arthropoda</taxon>
        <taxon>Crustacea</taxon>
        <taxon>Multicrustacea</taxon>
        <taxon>Malacostraca</taxon>
        <taxon>Eumalacostraca</taxon>
        <taxon>Peracarida</taxon>
        <taxon>Amphipoda</taxon>
        <taxon>Amphilochidea</taxon>
        <taxon>Lysianassida</taxon>
        <taxon>Lysianassidira</taxon>
        <taxon>Lysianassoidea</taxon>
        <taxon>Lysianassidae</taxon>
        <taxon>Hirondellea</taxon>
    </lineage>
</organism>
<feature type="compositionally biased region" description="Low complexity" evidence="5">
    <location>
        <begin position="558"/>
        <end position="579"/>
    </location>
</feature>
<dbReference type="PANTHER" id="PTHR23507:SF1">
    <property type="entry name" value="FI18259P1-RELATED"/>
    <property type="match status" value="1"/>
</dbReference>
<protein>
    <submittedName>
        <fullName evidence="7 8">Solute carrier family 46 member 3-like</fullName>
    </submittedName>
</protein>
<evidence type="ECO:0000313" key="7">
    <source>
        <dbReference type="EMBL" id="LAB67749.1"/>
    </source>
</evidence>
<feature type="transmembrane region" description="Helical" evidence="6">
    <location>
        <begin position="387"/>
        <end position="407"/>
    </location>
</feature>
<dbReference type="PANTHER" id="PTHR23507">
    <property type="entry name" value="ZGC:174356"/>
    <property type="match status" value="1"/>
</dbReference>
<dbReference type="EMBL" id="IACF01002081">
    <property type="protein sequence ID" value="LAB67749.1"/>
    <property type="molecule type" value="mRNA"/>
</dbReference>
<feature type="transmembrane region" description="Helical" evidence="6">
    <location>
        <begin position="247"/>
        <end position="266"/>
    </location>
</feature>
<feature type="compositionally biased region" description="Basic and acidic residues" evidence="5">
    <location>
        <begin position="627"/>
        <end position="638"/>
    </location>
</feature>
<keyword evidence="4 6" id="KW-0472">Membrane</keyword>
<feature type="region of interest" description="Disordered" evidence="5">
    <location>
        <begin position="613"/>
        <end position="638"/>
    </location>
</feature>
<evidence type="ECO:0000313" key="8">
    <source>
        <dbReference type="EMBL" id="LAC21518.1"/>
    </source>
</evidence>
<keyword evidence="2 6" id="KW-0812">Transmembrane</keyword>
<feature type="transmembrane region" description="Helical" evidence="6">
    <location>
        <begin position="320"/>
        <end position="346"/>
    </location>
</feature>